<evidence type="ECO:0000313" key="2">
    <source>
        <dbReference type="Proteomes" id="UP000187012"/>
    </source>
</evidence>
<proteinExistence type="predicted"/>
<dbReference type="STRING" id="1247936.BN2475_930009"/>
<dbReference type="EMBL" id="CYGX02000093">
    <property type="protein sequence ID" value="SIT48092.1"/>
    <property type="molecule type" value="Genomic_DNA"/>
</dbReference>
<accession>A0A1N7SL80</accession>
<sequence length="62" mass="6643">MRRFFVNAESRSACILAELIGNGQRGRGPDDGAEDALNLGGLGPDAGTAFYKNPLFHECQAF</sequence>
<name>A0A1N7SL80_9BURK</name>
<dbReference type="Proteomes" id="UP000187012">
    <property type="component" value="Unassembled WGS sequence"/>
</dbReference>
<protein>
    <submittedName>
        <fullName evidence="1">Uncharacterized protein</fullName>
    </submittedName>
</protein>
<organism evidence="1 2">
    <name type="scientific">Paraburkholderia ribeironis</name>
    <dbReference type="NCBI Taxonomy" id="1247936"/>
    <lineage>
        <taxon>Bacteria</taxon>
        <taxon>Pseudomonadati</taxon>
        <taxon>Pseudomonadota</taxon>
        <taxon>Betaproteobacteria</taxon>
        <taxon>Burkholderiales</taxon>
        <taxon>Burkholderiaceae</taxon>
        <taxon>Paraburkholderia</taxon>
    </lineage>
</organism>
<gene>
    <name evidence="1" type="ORF">BN2475_930009</name>
</gene>
<evidence type="ECO:0000313" key="1">
    <source>
        <dbReference type="EMBL" id="SIT48092.1"/>
    </source>
</evidence>
<keyword evidence="2" id="KW-1185">Reference proteome</keyword>
<dbReference type="AlphaFoldDB" id="A0A1N7SL80"/>
<reference evidence="1 2" key="1">
    <citation type="submission" date="2016-12" db="EMBL/GenBank/DDBJ databases">
        <authorList>
            <person name="Song W.-J."/>
            <person name="Kurnit D.M."/>
        </authorList>
    </citation>
    <scope>NUCLEOTIDE SEQUENCE [LARGE SCALE GENOMIC DNA]</scope>
    <source>
        <strain evidence="1 2">STM7296</strain>
    </source>
</reference>